<sequence length="656" mass="72770">MPPIPTLDRLHLERIVTLARPGEIHVIVAPPGSGKSTLLREVIAKRTPTLERVAWATPTITQDDSLGAEAQEHFNSLKVTATRPRARNSTPTLSDAAFAAQFTWGGAAEVKVISHIRVRHAFGPTAHPAQVLQQAQLLVIDEDPAAPLLLSSHHAQQPIRLDKLSHHLPALSRELMIIADIAEQHALFHRFQTLTGTATGAGVQGDVFWKASGRAGAELTEANIVRALSALGVADATVVAQTFMHDLGAYHHDPARPSERFGIDWPKSLSSEEATLRYNILPPLTFRQPVLILDAYASQGHYEALFPGQSVTLHHFDPGRLLDVQCAPQLRLHELREHTNVQVQGRKQIAEEISELARTRAPQQQLLLTPKRLREPHSSWHRYLTDALAVQKLALGSEVHLGHWLSGRGNNTHSGRDVLALTPPLLNRRHIQYTLTGLYPYDPSTREQAAAHLLSAEALQMLHRGRQHLHSAPRPLVVLALGEADARQLLEPHKDAVNFSPYPPLKHFKRYSKNPRWFDALQALARELRTHFPHGLPSSLLRGLPIHTGKDMFTPATRLLLEDLSRSQAVTTHLHQAFHNPGTWVYRDVKPSGSSHGNEMEREAMLALGFEKFNVTGHGRSGKGRVVYAHNLTSAESAWADYYSRLPVTSATMKLP</sequence>
<dbReference type="EMBL" id="BMQO01000001">
    <property type="protein sequence ID" value="GGS15604.1"/>
    <property type="molecule type" value="Genomic_DNA"/>
</dbReference>
<dbReference type="InterPro" id="IPR027417">
    <property type="entry name" value="P-loop_NTPase"/>
</dbReference>
<evidence type="ECO:0008006" key="3">
    <source>
        <dbReference type="Google" id="ProtNLM"/>
    </source>
</evidence>
<accession>A0ABQ2SDK7</accession>
<name>A0ABQ2SDK7_9DEIO</name>
<evidence type="ECO:0000313" key="2">
    <source>
        <dbReference type="Proteomes" id="UP000620633"/>
    </source>
</evidence>
<gene>
    <name evidence="1" type="ORF">GCM10008961_03800</name>
</gene>
<dbReference type="SUPFAM" id="SSF52540">
    <property type="entry name" value="P-loop containing nucleoside triphosphate hydrolases"/>
    <property type="match status" value="1"/>
</dbReference>
<proteinExistence type="predicted"/>
<protein>
    <recommendedName>
        <fullName evidence="3">AAA+ ATPase domain-containing protein</fullName>
    </recommendedName>
</protein>
<organism evidence="1 2">
    <name type="scientific">Deinococcus knuensis</name>
    <dbReference type="NCBI Taxonomy" id="1837380"/>
    <lineage>
        <taxon>Bacteria</taxon>
        <taxon>Thermotogati</taxon>
        <taxon>Deinococcota</taxon>
        <taxon>Deinococci</taxon>
        <taxon>Deinococcales</taxon>
        <taxon>Deinococcaceae</taxon>
        <taxon>Deinococcus</taxon>
    </lineage>
</organism>
<keyword evidence="2" id="KW-1185">Reference proteome</keyword>
<reference evidence="2" key="1">
    <citation type="journal article" date="2019" name="Int. J. Syst. Evol. Microbiol.">
        <title>The Global Catalogue of Microorganisms (GCM) 10K type strain sequencing project: providing services to taxonomists for standard genome sequencing and annotation.</title>
        <authorList>
            <consortium name="The Broad Institute Genomics Platform"/>
            <consortium name="The Broad Institute Genome Sequencing Center for Infectious Disease"/>
            <person name="Wu L."/>
            <person name="Ma J."/>
        </authorList>
    </citation>
    <scope>NUCLEOTIDE SEQUENCE [LARGE SCALE GENOMIC DNA]</scope>
    <source>
        <strain evidence="2">JCM 31406</strain>
    </source>
</reference>
<comment type="caution">
    <text evidence="1">The sequence shown here is derived from an EMBL/GenBank/DDBJ whole genome shotgun (WGS) entry which is preliminary data.</text>
</comment>
<dbReference type="Proteomes" id="UP000620633">
    <property type="component" value="Unassembled WGS sequence"/>
</dbReference>
<evidence type="ECO:0000313" key="1">
    <source>
        <dbReference type="EMBL" id="GGS15604.1"/>
    </source>
</evidence>
<dbReference type="RefSeq" id="WP_189098545.1">
    <property type="nucleotide sequence ID" value="NZ_BMQO01000001.1"/>
</dbReference>